<comment type="caution">
    <text evidence="2">The sequence shown here is derived from an EMBL/GenBank/DDBJ whole genome shotgun (WGS) entry which is preliminary data.</text>
</comment>
<organism evidence="2 3">
    <name type="scientific">Potamilus streckersoni</name>
    <dbReference type="NCBI Taxonomy" id="2493646"/>
    <lineage>
        <taxon>Eukaryota</taxon>
        <taxon>Metazoa</taxon>
        <taxon>Spiralia</taxon>
        <taxon>Lophotrochozoa</taxon>
        <taxon>Mollusca</taxon>
        <taxon>Bivalvia</taxon>
        <taxon>Autobranchia</taxon>
        <taxon>Heteroconchia</taxon>
        <taxon>Palaeoheterodonta</taxon>
        <taxon>Unionida</taxon>
        <taxon>Unionoidea</taxon>
        <taxon>Unionidae</taxon>
        <taxon>Ambleminae</taxon>
        <taxon>Lampsilini</taxon>
        <taxon>Potamilus</taxon>
    </lineage>
</organism>
<dbReference type="AlphaFoldDB" id="A0AAE0W8C0"/>
<reference evidence="2" key="2">
    <citation type="journal article" date="2021" name="Genome Biol. Evol.">
        <title>Developing a high-quality reference genome for a parasitic bivalve with doubly uniparental inheritance (Bivalvia: Unionida).</title>
        <authorList>
            <person name="Smith C.H."/>
        </authorList>
    </citation>
    <scope>NUCLEOTIDE SEQUENCE</scope>
    <source>
        <strain evidence="2">CHS0354</strain>
        <tissue evidence="2">Mantle</tissue>
    </source>
</reference>
<dbReference type="Proteomes" id="UP001195483">
    <property type="component" value="Unassembled WGS sequence"/>
</dbReference>
<sequence>MTLSEDLGGRCPEDATAIRIFAEKINAAPIQSYTFITSVLKKKCETTAARIIRIDEMILPSSELIFLKPAVRKYCAVSPKNALQNRVCHIKQIGFRYGEVLNGIKKSNDGNPIGYTASDKQSGLFKTEVPAIKREQQSHPNHPHQKTDESKMPVRQLRTRVNTEFDKQ</sequence>
<proteinExistence type="predicted"/>
<protein>
    <submittedName>
        <fullName evidence="2">Uncharacterized protein</fullName>
    </submittedName>
</protein>
<accession>A0AAE0W8C0</accession>
<evidence type="ECO:0000313" key="3">
    <source>
        <dbReference type="Proteomes" id="UP001195483"/>
    </source>
</evidence>
<reference evidence="2" key="1">
    <citation type="journal article" date="2021" name="Genome Biol. Evol.">
        <title>A High-Quality Reference Genome for a Parasitic Bivalve with Doubly Uniparental Inheritance (Bivalvia: Unionida).</title>
        <authorList>
            <person name="Smith C.H."/>
        </authorList>
    </citation>
    <scope>NUCLEOTIDE SEQUENCE</scope>
    <source>
        <strain evidence="2">CHS0354</strain>
    </source>
</reference>
<reference evidence="2" key="3">
    <citation type="submission" date="2023-05" db="EMBL/GenBank/DDBJ databases">
        <authorList>
            <person name="Smith C.H."/>
        </authorList>
    </citation>
    <scope>NUCLEOTIDE SEQUENCE</scope>
    <source>
        <strain evidence="2">CHS0354</strain>
        <tissue evidence="2">Mantle</tissue>
    </source>
</reference>
<keyword evidence="3" id="KW-1185">Reference proteome</keyword>
<evidence type="ECO:0000313" key="2">
    <source>
        <dbReference type="EMBL" id="KAK3604157.1"/>
    </source>
</evidence>
<evidence type="ECO:0000256" key="1">
    <source>
        <dbReference type="SAM" id="MobiDB-lite"/>
    </source>
</evidence>
<feature type="region of interest" description="Disordered" evidence="1">
    <location>
        <begin position="126"/>
        <end position="168"/>
    </location>
</feature>
<name>A0AAE0W8C0_9BIVA</name>
<gene>
    <name evidence="2" type="ORF">CHS0354_001964</name>
</gene>
<dbReference type="EMBL" id="JAEAOA010000186">
    <property type="protein sequence ID" value="KAK3604157.1"/>
    <property type="molecule type" value="Genomic_DNA"/>
</dbReference>